<organism evidence="2 3">
    <name type="scientific">Aspergillus kawachii</name>
    <name type="common">White koji mold</name>
    <name type="synonym">Aspergillus awamori var. kawachi</name>
    <dbReference type="NCBI Taxonomy" id="1069201"/>
    <lineage>
        <taxon>Eukaryota</taxon>
        <taxon>Fungi</taxon>
        <taxon>Dikarya</taxon>
        <taxon>Ascomycota</taxon>
        <taxon>Pezizomycotina</taxon>
        <taxon>Eurotiomycetes</taxon>
        <taxon>Eurotiomycetidae</taxon>
        <taxon>Eurotiales</taxon>
        <taxon>Aspergillaceae</taxon>
        <taxon>Aspergillus</taxon>
        <taxon>Aspergillus subgen. Circumdati</taxon>
    </lineage>
</organism>
<sequence length="117" mass="13486">MSQLPKSRRLLFIKVVDLDRNEIVTIRRPASSTRFESRDQLCDRVCDPTKDLTCRPTWKGIEGERPGNPGWRARGEYDAKDCQKARTGETRASRQILSKPPDDSWNPASVDRRGRCR</sequence>
<accession>A0A146FUW3</accession>
<name>A0A146FUW3_ASPKA</name>
<evidence type="ECO:0000313" key="2">
    <source>
        <dbReference type="EMBL" id="GAT29325.1"/>
    </source>
</evidence>
<reference evidence="3" key="2">
    <citation type="submission" date="2016-02" db="EMBL/GenBank/DDBJ databases">
        <title>Genome sequencing of Aspergillus luchuensis NBRC 4314.</title>
        <authorList>
            <person name="Yamada O."/>
        </authorList>
    </citation>
    <scope>NUCLEOTIDE SEQUENCE [LARGE SCALE GENOMIC DNA]</scope>
    <source>
        <strain evidence="3">RIB 2604</strain>
    </source>
</reference>
<evidence type="ECO:0000256" key="1">
    <source>
        <dbReference type="SAM" id="MobiDB-lite"/>
    </source>
</evidence>
<dbReference type="Proteomes" id="UP000075230">
    <property type="component" value="Unassembled WGS sequence"/>
</dbReference>
<proteinExistence type="predicted"/>
<dbReference type="AlphaFoldDB" id="A0A146FUW3"/>
<feature type="compositionally biased region" description="Basic and acidic residues" evidence="1">
    <location>
        <begin position="73"/>
        <end position="92"/>
    </location>
</feature>
<protein>
    <submittedName>
        <fullName evidence="2">Uncharacterized protein</fullName>
    </submittedName>
</protein>
<dbReference type="EMBL" id="BCWF01000028">
    <property type="protein sequence ID" value="GAT29325.1"/>
    <property type="molecule type" value="Genomic_DNA"/>
</dbReference>
<feature type="region of interest" description="Disordered" evidence="1">
    <location>
        <begin position="57"/>
        <end position="117"/>
    </location>
</feature>
<gene>
    <name evidence="2" type="ORF">RIB2604_02901960</name>
</gene>
<evidence type="ECO:0000313" key="3">
    <source>
        <dbReference type="Proteomes" id="UP000075230"/>
    </source>
</evidence>
<reference evidence="2 3" key="1">
    <citation type="journal article" date="2016" name="DNA Res.">
        <title>Genome sequence of Aspergillus luchuensis NBRC 4314.</title>
        <authorList>
            <person name="Yamada O."/>
            <person name="Machida M."/>
            <person name="Hosoyama A."/>
            <person name="Goto M."/>
            <person name="Takahashi T."/>
            <person name="Futagami T."/>
            <person name="Yamagata Y."/>
            <person name="Takeuchi M."/>
            <person name="Kobayashi T."/>
            <person name="Koike H."/>
            <person name="Abe K."/>
            <person name="Asai K."/>
            <person name="Arita M."/>
            <person name="Fujita N."/>
            <person name="Fukuda K."/>
            <person name="Higa K."/>
            <person name="Horikawa H."/>
            <person name="Ishikawa T."/>
            <person name="Jinno K."/>
            <person name="Kato Y."/>
            <person name="Kirimura K."/>
            <person name="Mizutani O."/>
            <person name="Nakasone K."/>
            <person name="Sano M."/>
            <person name="Shiraishi Y."/>
            <person name="Tsukahara M."/>
            <person name="Gomi K."/>
        </authorList>
    </citation>
    <scope>NUCLEOTIDE SEQUENCE [LARGE SCALE GENOMIC DNA]</scope>
    <source>
        <strain evidence="2 3">RIB 2604</strain>
    </source>
</reference>
<comment type="caution">
    <text evidence="2">The sequence shown here is derived from an EMBL/GenBank/DDBJ whole genome shotgun (WGS) entry which is preliminary data.</text>
</comment>